<keyword evidence="3" id="KW-0378">Hydrolase</keyword>
<dbReference type="EMBL" id="VLKR01000022">
    <property type="protein sequence ID" value="TWI17312.1"/>
    <property type="molecule type" value="Genomic_DNA"/>
</dbReference>
<feature type="transmembrane region" description="Helical" evidence="1">
    <location>
        <begin position="209"/>
        <end position="227"/>
    </location>
</feature>
<feature type="transmembrane region" description="Helical" evidence="1">
    <location>
        <begin position="12"/>
        <end position="32"/>
    </location>
</feature>
<feature type="transmembrane region" description="Helical" evidence="1">
    <location>
        <begin position="52"/>
        <end position="79"/>
    </location>
</feature>
<keyword evidence="1" id="KW-0472">Membrane</keyword>
<evidence type="ECO:0000313" key="4">
    <source>
        <dbReference type="Proteomes" id="UP000315908"/>
    </source>
</evidence>
<reference evidence="3 4" key="1">
    <citation type="journal article" date="2015" name="Stand. Genomic Sci.">
        <title>Genomic Encyclopedia of Bacterial and Archaeal Type Strains, Phase III: the genomes of soil and plant-associated and newly described type strains.</title>
        <authorList>
            <person name="Whitman W.B."/>
            <person name="Woyke T."/>
            <person name="Klenk H.P."/>
            <person name="Zhou Y."/>
            <person name="Lilburn T.G."/>
            <person name="Beck B.J."/>
            <person name="De Vos P."/>
            <person name="Vandamme P."/>
            <person name="Eisen J.A."/>
            <person name="Garrity G."/>
            <person name="Hugenholtz P."/>
            <person name="Kyrpides N.C."/>
        </authorList>
    </citation>
    <scope>NUCLEOTIDE SEQUENCE [LARGE SCALE GENOMIC DNA]</scope>
    <source>
        <strain evidence="3 4">CGMCC 1.6855</strain>
    </source>
</reference>
<dbReference type="Proteomes" id="UP000315908">
    <property type="component" value="Unassembled WGS sequence"/>
</dbReference>
<feature type="transmembrane region" description="Helical" evidence="1">
    <location>
        <begin position="146"/>
        <end position="163"/>
    </location>
</feature>
<accession>A0A562MBV9</accession>
<evidence type="ECO:0000256" key="1">
    <source>
        <dbReference type="SAM" id="Phobius"/>
    </source>
</evidence>
<evidence type="ECO:0000313" key="3">
    <source>
        <dbReference type="EMBL" id="TWI17312.1"/>
    </source>
</evidence>
<keyword evidence="1" id="KW-1133">Transmembrane helix</keyword>
<comment type="caution">
    <text evidence="3">The sequence shown here is derived from an EMBL/GenBank/DDBJ whole genome shotgun (WGS) entry which is preliminary data.</text>
</comment>
<keyword evidence="1" id="KW-0812">Transmembrane</keyword>
<sequence>MKIIESIKKTNWLRIALFYGLLMLGTFAIRKLPNIFQMAMKDVFSFPLPWNMNHGLIILIISAFFYALSKVVSTVTLFGPNKTKSLLFPFLLFAGYGIYGFNNNYGVDEHVWALLFCLFTLLYDIMEEFTWRGYLNDSLGEIKWPIKSVITGIFWAIWHLLIFDNFSQFGGFAGFVLLCIVFSFVLTFSTVRTNSIIAPATLHALLGKTNLVTLLLFILFIILLLFWNKKFKGSTSDAELKS</sequence>
<dbReference type="InterPro" id="IPR003675">
    <property type="entry name" value="Rce1/LyrA-like_dom"/>
</dbReference>
<protein>
    <submittedName>
        <fullName evidence="3">CAAX prenyl protease-like protein</fullName>
    </submittedName>
</protein>
<dbReference type="GO" id="GO:0080120">
    <property type="term" value="P:CAAX-box protein maturation"/>
    <property type="evidence" value="ECO:0007669"/>
    <property type="project" value="UniProtKB-ARBA"/>
</dbReference>
<feature type="transmembrane region" description="Helical" evidence="1">
    <location>
        <begin position="110"/>
        <end position="126"/>
    </location>
</feature>
<dbReference type="InterPro" id="IPR042150">
    <property type="entry name" value="MmRce1-like"/>
</dbReference>
<feature type="transmembrane region" description="Helical" evidence="1">
    <location>
        <begin position="169"/>
        <end position="188"/>
    </location>
</feature>
<name>A0A562MBV9_9SPHI</name>
<feature type="transmembrane region" description="Helical" evidence="1">
    <location>
        <begin position="86"/>
        <end position="104"/>
    </location>
</feature>
<gene>
    <name evidence="3" type="ORF">IQ31_03754</name>
</gene>
<dbReference type="RefSeq" id="WP_208734305.1">
    <property type="nucleotide sequence ID" value="NZ_DAMALA010000088.1"/>
</dbReference>
<dbReference type="GO" id="GO:0004175">
    <property type="term" value="F:endopeptidase activity"/>
    <property type="evidence" value="ECO:0007669"/>
    <property type="project" value="UniProtKB-ARBA"/>
</dbReference>
<keyword evidence="3" id="KW-0645">Protease</keyword>
<evidence type="ECO:0000259" key="2">
    <source>
        <dbReference type="Pfam" id="PF02517"/>
    </source>
</evidence>
<dbReference type="PANTHER" id="PTHR35797">
    <property type="entry name" value="PROTEASE-RELATED"/>
    <property type="match status" value="1"/>
</dbReference>
<feature type="domain" description="CAAX prenyl protease 2/Lysostaphin resistance protein A-like" evidence="2">
    <location>
        <begin position="112"/>
        <end position="205"/>
    </location>
</feature>
<dbReference type="GO" id="GO:0006508">
    <property type="term" value="P:proteolysis"/>
    <property type="evidence" value="ECO:0007669"/>
    <property type="project" value="UniProtKB-KW"/>
</dbReference>
<dbReference type="AlphaFoldDB" id="A0A562MBV9"/>
<dbReference type="PANTHER" id="PTHR35797:SF1">
    <property type="entry name" value="PROTEASE"/>
    <property type="match status" value="1"/>
</dbReference>
<organism evidence="3 4">
    <name type="scientific">Sphingobacterium siyangense</name>
    <dbReference type="NCBI Taxonomy" id="459529"/>
    <lineage>
        <taxon>Bacteria</taxon>
        <taxon>Pseudomonadati</taxon>
        <taxon>Bacteroidota</taxon>
        <taxon>Sphingobacteriia</taxon>
        <taxon>Sphingobacteriales</taxon>
        <taxon>Sphingobacteriaceae</taxon>
        <taxon>Sphingobacterium</taxon>
    </lineage>
</organism>
<dbReference type="Pfam" id="PF02517">
    <property type="entry name" value="Rce1-like"/>
    <property type="match status" value="1"/>
</dbReference>
<proteinExistence type="predicted"/>